<sequence>MNKDRFLQELSRLGYPDPVEVTQPPGGHLDSHTHPFAVRALVVDGYIEIESQDGLRKYEAGDMFELAYEQSHSEAYGPTGVKYLASRKK</sequence>
<keyword evidence="2" id="KW-1185">Reference proteome</keyword>
<accession>A0A6M9PRH8</accession>
<dbReference type="InterPro" id="IPR011051">
    <property type="entry name" value="RmlC_Cupin_sf"/>
</dbReference>
<name>A0A6M9PRH8_9BURK</name>
<proteinExistence type="predicted"/>
<evidence type="ECO:0000313" key="1">
    <source>
        <dbReference type="EMBL" id="QKM65014.1"/>
    </source>
</evidence>
<evidence type="ECO:0000313" key="2">
    <source>
        <dbReference type="Proteomes" id="UP000503312"/>
    </source>
</evidence>
<dbReference type="RefSeq" id="WP_173956056.1">
    <property type="nucleotide sequence ID" value="NZ_CP028942.1"/>
</dbReference>
<dbReference type="AlphaFoldDB" id="A0A6M9PRH8"/>
<dbReference type="InterPro" id="IPR014710">
    <property type="entry name" value="RmlC-like_jellyroll"/>
</dbReference>
<protein>
    <submittedName>
        <fullName evidence="1">Cupin</fullName>
    </submittedName>
</protein>
<dbReference type="EMBL" id="CP028942">
    <property type="protein sequence ID" value="QKM65014.1"/>
    <property type="molecule type" value="Genomic_DNA"/>
</dbReference>
<dbReference type="Gene3D" id="2.60.120.10">
    <property type="entry name" value="Jelly Rolls"/>
    <property type="match status" value="1"/>
</dbReference>
<dbReference type="SUPFAM" id="SSF51182">
    <property type="entry name" value="RmlC-like cupins"/>
    <property type="match status" value="1"/>
</dbReference>
<gene>
    <name evidence="1" type="ORF">DCO17_07075</name>
</gene>
<organism evidence="1 2">
    <name type="scientific">Polynucleobacter tropicus</name>
    <dbReference type="NCBI Taxonomy" id="1743174"/>
    <lineage>
        <taxon>Bacteria</taxon>
        <taxon>Pseudomonadati</taxon>
        <taxon>Pseudomonadota</taxon>
        <taxon>Betaproteobacteria</taxon>
        <taxon>Burkholderiales</taxon>
        <taxon>Burkholderiaceae</taxon>
        <taxon>Polynucleobacter</taxon>
    </lineage>
</organism>
<dbReference type="Proteomes" id="UP000503312">
    <property type="component" value="Chromosome"/>
</dbReference>
<dbReference type="KEGG" id="ptrp:DCO17_07075"/>
<reference evidence="1 2" key="1">
    <citation type="submission" date="2018-04" db="EMBL/GenBank/DDBJ databases">
        <title>Polynucleobacter sp. UH21B genome.</title>
        <authorList>
            <person name="Hahn M.W."/>
        </authorList>
    </citation>
    <scope>NUCLEOTIDE SEQUENCE [LARGE SCALE GENOMIC DNA]</scope>
    <source>
        <strain evidence="1 2">MWH-UH21B</strain>
    </source>
</reference>